<keyword evidence="2" id="KW-1185">Reference proteome</keyword>
<dbReference type="EMBL" id="CAKOFQ010006985">
    <property type="protein sequence ID" value="CAH1985734.1"/>
    <property type="molecule type" value="Genomic_DNA"/>
</dbReference>
<organism evidence="1 2">
    <name type="scientific">Acanthoscelides obtectus</name>
    <name type="common">Bean weevil</name>
    <name type="synonym">Bruchus obtectus</name>
    <dbReference type="NCBI Taxonomy" id="200917"/>
    <lineage>
        <taxon>Eukaryota</taxon>
        <taxon>Metazoa</taxon>
        <taxon>Ecdysozoa</taxon>
        <taxon>Arthropoda</taxon>
        <taxon>Hexapoda</taxon>
        <taxon>Insecta</taxon>
        <taxon>Pterygota</taxon>
        <taxon>Neoptera</taxon>
        <taxon>Endopterygota</taxon>
        <taxon>Coleoptera</taxon>
        <taxon>Polyphaga</taxon>
        <taxon>Cucujiformia</taxon>
        <taxon>Chrysomeloidea</taxon>
        <taxon>Chrysomelidae</taxon>
        <taxon>Bruchinae</taxon>
        <taxon>Bruchini</taxon>
        <taxon>Acanthoscelides</taxon>
    </lineage>
</organism>
<evidence type="ECO:0000313" key="1">
    <source>
        <dbReference type="EMBL" id="CAH1985734.1"/>
    </source>
</evidence>
<name>A0A9P0L7F9_ACAOB</name>
<sequence length="117" mass="13142">MIIIGVLGVKTHFQTKDYFISHGRKITLAAAVSINLSLHLRHGNGEYIPQSDGFTAFGPEKPHVIHILCIYRLGNVPCLCVTTYVCLSYFHNRSIIAYITRVYFAGDCINKMTMMCS</sequence>
<protein>
    <submittedName>
        <fullName evidence="1">Uncharacterized protein</fullName>
    </submittedName>
</protein>
<evidence type="ECO:0000313" key="2">
    <source>
        <dbReference type="Proteomes" id="UP001152888"/>
    </source>
</evidence>
<dbReference type="Proteomes" id="UP001152888">
    <property type="component" value="Unassembled WGS sequence"/>
</dbReference>
<reference evidence="1" key="1">
    <citation type="submission" date="2022-03" db="EMBL/GenBank/DDBJ databases">
        <authorList>
            <person name="Sayadi A."/>
        </authorList>
    </citation>
    <scope>NUCLEOTIDE SEQUENCE</scope>
</reference>
<comment type="caution">
    <text evidence="1">The sequence shown here is derived from an EMBL/GenBank/DDBJ whole genome shotgun (WGS) entry which is preliminary data.</text>
</comment>
<accession>A0A9P0L7F9</accession>
<gene>
    <name evidence="1" type="ORF">ACAOBT_LOCUS16849</name>
</gene>
<proteinExistence type="predicted"/>
<dbReference type="AlphaFoldDB" id="A0A9P0L7F9"/>